<dbReference type="RefSeq" id="WP_006983625.1">
    <property type="nucleotide sequence ID" value="NZ_ABVL01000038.1"/>
</dbReference>
<dbReference type="InterPro" id="IPR002173">
    <property type="entry name" value="Carboh/pur_kinase_PfkB_CS"/>
</dbReference>
<keyword evidence="3" id="KW-0418">Kinase</keyword>
<evidence type="ECO:0000313" key="5">
    <source>
        <dbReference type="EMBL" id="EDY16203.1"/>
    </source>
</evidence>
<organism evidence="5 6">
    <name type="scientific">Chthoniobacter flavus Ellin428</name>
    <dbReference type="NCBI Taxonomy" id="497964"/>
    <lineage>
        <taxon>Bacteria</taxon>
        <taxon>Pseudomonadati</taxon>
        <taxon>Verrucomicrobiota</taxon>
        <taxon>Spartobacteria</taxon>
        <taxon>Chthoniobacterales</taxon>
        <taxon>Chthoniobacteraceae</taxon>
        <taxon>Chthoniobacter</taxon>
    </lineage>
</organism>
<dbReference type="PANTHER" id="PTHR43085">
    <property type="entry name" value="HEXOKINASE FAMILY MEMBER"/>
    <property type="match status" value="1"/>
</dbReference>
<dbReference type="Pfam" id="PF00294">
    <property type="entry name" value="PfkB"/>
    <property type="match status" value="1"/>
</dbReference>
<protein>
    <submittedName>
        <fullName evidence="5">PfkB domain protein</fullName>
    </submittedName>
</protein>
<keyword evidence="6" id="KW-1185">Reference proteome</keyword>
<evidence type="ECO:0000256" key="3">
    <source>
        <dbReference type="ARBA" id="ARBA00022777"/>
    </source>
</evidence>
<dbReference type="AlphaFoldDB" id="B4DBL6"/>
<evidence type="ECO:0000256" key="1">
    <source>
        <dbReference type="ARBA" id="ARBA00010688"/>
    </source>
</evidence>
<dbReference type="InterPro" id="IPR029056">
    <property type="entry name" value="Ribokinase-like"/>
</dbReference>
<dbReference type="STRING" id="497964.CfE428DRAFT_6307"/>
<dbReference type="EMBL" id="ABVL01000038">
    <property type="protein sequence ID" value="EDY16203.1"/>
    <property type="molecule type" value="Genomic_DNA"/>
</dbReference>
<name>B4DBL6_9BACT</name>
<dbReference type="PANTHER" id="PTHR43085:SF57">
    <property type="entry name" value="CARBOHYDRATE KINASE PFKB DOMAIN-CONTAINING PROTEIN"/>
    <property type="match status" value="1"/>
</dbReference>
<keyword evidence="2" id="KW-0808">Transferase</keyword>
<comment type="similarity">
    <text evidence="1">Belongs to the carbohydrate kinase PfkB family.</text>
</comment>
<evidence type="ECO:0000313" key="6">
    <source>
        <dbReference type="Proteomes" id="UP000005824"/>
    </source>
</evidence>
<evidence type="ECO:0000259" key="4">
    <source>
        <dbReference type="Pfam" id="PF00294"/>
    </source>
</evidence>
<dbReference type="InterPro" id="IPR050306">
    <property type="entry name" value="PfkB_Carbo_kinase"/>
</dbReference>
<gene>
    <name evidence="5" type="ORF">CfE428DRAFT_6307</name>
</gene>
<dbReference type="SUPFAM" id="SSF53613">
    <property type="entry name" value="Ribokinase-like"/>
    <property type="match status" value="1"/>
</dbReference>
<dbReference type="PROSITE" id="PS00584">
    <property type="entry name" value="PFKB_KINASES_2"/>
    <property type="match status" value="1"/>
</dbReference>
<sequence length="307" mass="32686">MISPEFKIVGIGEVLWDLLPAGQQLGGAPANFVCHAHALGADARLISRIGNDPDGREIIERFRARGLPTDTLAIDSTAPTGTVSVTVDAAGHPQYIIHENVAWDRIAADEIALEAVRNADAVCFGSLAQRTPHVVKTVATLLAATRPDTLRIFDINLRPPFIQADVITSSLTAANALKLNDQELPVLAELFQLTGSPAEQLTALAKRFSLRLIALTRGGDGSMLWADGQLVEQPRTPITVRDTVGAGDSFTAAVTVGFLHRWSLDQISQHANAVAAYVCSQAGATPPLPDPLLEPFQAALRKDAVTC</sequence>
<dbReference type="InParanoid" id="B4DBL6"/>
<dbReference type="Gene3D" id="3.40.1190.20">
    <property type="match status" value="1"/>
</dbReference>
<reference evidence="5 6" key="1">
    <citation type="journal article" date="2011" name="J. Bacteriol.">
        <title>Genome sequence of Chthoniobacter flavus Ellin428, an aerobic heterotrophic soil bacterium.</title>
        <authorList>
            <person name="Kant R."/>
            <person name="van Passel M.W."/>
            <person name="Palva A."/>
            <person name="Lucas S."/>
            <person name="Lapidus A."/>
            <person name="Glavina Del Rio T."/>
            <person name="Dalin E."/>
            <person name="Tice H."/>
            <person name="Bruce D."/>
            <person name="Goodwin L."/>
            <person name="Pitluck S."/>
            <person name="Larimer F.W."/>
            <person name="Land M.L."/>
            <person name="Hauser L."/>
            <person name="Sangwan P."/>
            <person name="de Vos W.M."/>
            <person name="Janssen P.H."/>
            <person name="Smidt H."/>
        </authorList>
    </citation>
    <scope>NUCLEOTIDE SEQUENCE [LARGE SCALE GENOMIC DNA]</scope>
    <source>
        <strain evidence="5 6">Ellin428</strain>
    </source>
</reference>
<dbReference type="CDD" id="cd01167">
    <property type="entry name" value="bac_FRK"/>
    <property type="match status" value="1"/>
</dbReference>
<dbReference type="eggNOG" id="COG0524">
    <property type="taxonomic scope" value="Bacteria"/>
</dbReference>
<comment type="caution">
    <text evidence="5">The sequence shown here is derived from an EMBL/GenBank/DDBJ whole genome shotgun (WGS) entry which is preliminary data.</text>
</comment>
<accession>B4DBL6</accession>
<dbReference type="Proteomes" id="UP000005824">
    <property type="component" value="Unassembled WGS sequence"/>
</dbReference>
<dbReference type="InterPro" id="IPR011611">
    <property type="entry name" value="PfkB_dom"/>
</dbReference>
<feature type="domain" description="Carbohydrate kinase PfkB" evidence="4">
    <location>
        <begin position="23"/>
        <end position="290"/>
    </location>
</feature>
<proteinExistence type="inferred from homology"/>
<dbReference type="GO" id="GO:0016301">
    <property type="term" value="F:kinase activity"/>
    <property type="evidence" value="ECO:0007669"/>
    <property type="project" value="UniProtKB-KW"/>
</dbReference>
<evidence type="ECO:0000256" key="2">
    <source>
        <dbReference type="ARBA" id="ARBA00022679"/>
    </source>
</evidence>